<protein>
    <submittedName>
        <fullName evidence="9">Mechanosensitive channel of small conductance (MscS1B)</fullName>
    </submittedName>
</protein>
<dbReference type="InterPro" id="IPR016688">
    <property type="entry name" value="MscS-like_plants/fungi"/>
</dbReference>
<evidence type="ECO:0000256" key="2">
    <source>
        <dbReference type="ARBA" id="ARBA00008017"/>
    </source>
</evidence>
<dbReference type="Gene3D" id="2.30.30.60">
    <property type="match status" value="1"/>
</dbReference>
<feature type="transmembrane region" description="Helical" evidence="7">
    <location>
        <begin position="241"/>
        <end position="263"/>
    </location>
</feature>
<dbReference type="RefSeq" id="XP_065330323.1">
    <property type="nucleotide sequence ID" value="XM_065474251.1"/>
</dbReference>
<sequence length="630" mass="73205">MSDKKANDMNAPKTPNDSADNKDKNKTGENQEQSKVENTPEVDKKEELVVDIIASNPNQQPEEAEEEVRAFKKKDVIEEIDFGWLYLNRYLNSKCQGIPVILRVLGECLIVSFLFLVFPITILYLKKGITLEFEFIKKIFSAKTESDPIDNFVQMYIFITCIYIVYVIVSCISENILYPVLSVLNLFHVSIDELTIQILQIIITTNFYWSNALVCFLIYSIHNYLFEDYKWFQKSLSSHHLFMTLLIGYGIWMFVLFIEKFFLNYCTSEIRRSNYRDRIWDINYKTFVFKKLVTLSKANPSSREDLAGSMVNDFDPGFYIRHNDIKLNSKNDAKDLVESIFAYFEIRQLQYKDIEKYFPENPEEVYEYLSGKKIADGKPGPIDFDKIQDEAVHLQQERVNMMRTLQDRESIFDKLDLILASAGSYGCILFLLALLGISYEVYLASIGPIIFTFSWIFSDTIKEIYNCFVFLLIKDPYDVGDRVIIDDKEYVVIKTDVLSSAFVDLNGKTVYIPTPVLFGKSIYNLRRSRRQSESLTLKIDKSTKFADAIKLRDKLKSAFLEDNKNFTGDVILRSFEISGDDVSLVLDIQHTSNFQQFNDKLKRRDLCTIIVQKTLEKCGITYQNSFAYTN</sequence>
<organism evidence="9 10">
    <name type="scientific">Vairimorpha necatrix</name>
    <dbReference type="NCBI Taxonomy" id="6039"/>
    <lineage>
        <taxon>Eukaryota</taxon>
        <taxon>Fungi</taxon>
        <taxon>Fungi incertae sedis</taxon>
        <taxon>Microsporidia</taxon>
        <taxon>Nosematidae</taxon>
        <taxon>Vairimorpha</taxon>
    </lineage>
</organism>
<dbReference type="GO" id="GO:0005886">
    <property type="term" value="C:plasma membrane"/>
    <property type="evidence" value="ECO:0007669"/>
    <property type="project" value="TreeGrafter"/>
</dbReference>
<dbReference type="GO" id="GO:0006820">
    <property type="term" value="P:monoatomic anion transport"/>
    <property type="evidence" value="ECO:0007669"/>
    <property type="project" value="TreeGrafter"/>
</dbReference>
<dbReference type="EMBL" id="CP142732">
    <property type="protein sequence ID" value="WUR04178.1"/>
    <property type="molecule type" value="Genomic_DNA"/>
</dbReference>
<evidence type="ECO:0000256" key="1">
    <source>
        <dbReference type="ARBA" id="ARBA00004141"/>
    </source>
</evidence>
<dbReference type="PANTHER" id="PTHR31618:SF1">
    <property type="entry name" value="EF-HAND DOMAIN-CONTAINING PROTEIN"/>
    <property type="match status" value="1"/>
</dbReference>
<evidence type="ECO:0000313" key="9">
    <source>
        <dbReference type="EMBL" id="WUR04178.1"/>
    </source>
</evidence>
<comment type="subcellular location">
    <subcellularLocation>
        <location evidence="1">Membrane</location>
        <topology evidence="1">Multi-pass membrane protein</topology>
    </subcellularLocation>
</comment>
<dbReference type="GO" id="GO:0008381">
    <property type="term" value="F:mechanosensitive monoatomic ion channel activity"/>
    <property type="evidence" value="ECO:0007669"/>
    <property type="project" value="TreeGrafter"/>
</dbReference>
<feature type="transmembrane region" description="Helical" evidence="7">
    <location>
        <begin position="100"/>
        <end position="125"/>
    </location>
</feature>
<evidence type="ECO:0000256" key="6">
    <source>
        <dbReference type="SAM" id="MobiDB-lite"/>
    </source>
</evidence>
<dbReference type="KEGG" id="vnx:VNE69_07244"/>
<evidence type="ECO:0000313" key="10">
    <source>
        <dbReference type="Proteomes" id="UP001334084"/>
    </source>
</evidence>
<dbReference type="GeneID" id="90542000"/>
<evidence type="ECO:0000256" key="3">
    <source>
        <dbReference type="ARBA" id="ARBA00022692"/>
    </source>
</evidence>
<dbReference type="SUPFAM" id="SSF50182">
    <property type="entry name" value="Sm-like ribonucleoproteins"/>
    <property type="match status" value="1"/>
</dbReference>
<keyword evidence="4 7" id="KW-1133">Transmembrane helix</keyword>
<feature type="transmembrane region" description="Helical" evidence="7">
    <location>
        <begin position="155"/>
        <end position="177"/>
    </location>
</feature>
<reference evidence="9" key="1">
    <citation type="journal article" date="2024" name="BMC Genomics">
        <title>Functional annotation of a divergent genome using sequence and structure-based similarity.</title>
        <authorList>
            <person name="Svedberg D."/>
            <person name="Winiger R.R."/>
            <person name="Berg A."/>
            <person name="Sharma H."/>
            <person name="Tellgren-Roth C."/>
            <person name="Debrunner-Vossbrinck B.A."/>
            <person name="Vossbrinck C.R."/>
            <person name="Barandun J."/>
        </authorList>
    </citation>
    <scope>NUCLEOTIDE SEQUENCE</scope>
    <source>
        <strain evidence="9">Illinois isolate</strain>
    </source>
</reference>
<dbReference type="InterPro" id="IPR010920">
    <property type="entry name" value="LSM_dom_sf"/>
</dbReference>
<feature type="transmembrane region" description="Helical" evidence="7">
    <location>
        <begin position="198"/>
        <end position="221"/>
    </location>
</feature>
<evidence type="ECO:0000256" key="5">
    <source>
        <dbReference type="ARBA" id="ARBA00023136"/>
    </source>
</evidence>
<feature type="transmembrane region" description="Helical" evidence="7">
    <location>
        <begin position="441"/>
        <end position="458"/>
    </location>
</feature>
<keyword evidence="3 7" id="KW-0812">Transmembrane</keyword>
<feature type="domain" description="Mechanosensitive ion channel MscS" evidence="8">
    <location>
        <begin position="469"/>
        <end position="527"/>
    </location>
</feature>
<evidence type="ECO:0000256" key="4">
    <source>
        <dbReference type="ARBA" id="ARBA00022989"/>
    </source>
</evidence>
<keyword evidence="10" id="KW-1185">Reference proteome</keyword>
<dbReference type="AlphaFoldDB" id="A0AAX4JEB6"/>
<name>A0AAX4JEB6_9MICR</name>
<evidence type="ECO:0000256" key="7">
    <source>
        <dbReference type="SAM" id="Phobius"/>
    </source>
</evidence>
<dbReference type="InterPro" id="IPR023408">
    <property type="entry name" value="MscS_beta-dom_sf"/>
</dbReference>
<evidence type="ECO:0000259" key="8">
    <source>
        <dbReference type="Pfam" id="PF00924"/>
    </source>
</evidence>
<dbReference type="Pfam" id="PF00924">
    <property type="entry name" value="MS_channel_2nd"/>
    <property type="match status" value="1"/>
</dbReference>
<comment type="similarity">
    <text evidence="2">Belongs to the MscS (TC 1.A.23) family.</text>
</comment>
<gene>
    <name evidence="9" type="ORF">VNE69_07244</name>
</gene>
<dbReference type="Proteomes" id="UP001334084">
    <property type="component" value="Chromosome 7"/>
</dbReference>
<dbReference type="InterPro" id="IPR006685">
    <property type="entry name" value="MscS_channel_2nd"/>
</dbReference>
<feature type="transmembrane region" description="Helical" evidence="7">
    <location>
        <begin position="417"/>
        <end position="435"/>
    </location>
</feature>
<feature type="compositionally biased region" description="Basic and acidic residues" evidence="6">
    <location>
        <begin position="19"/>
        <end position="35"/>
    </location>
</feature>
<proteinExistence type="inferred from homology"/>
<dbReference type="PANTHER" id="PTHR31618">
    <property type="entry name" value="MECHANOSENSITIVE ION CHANNEL PROTEIN 5"/>
    <property type="match status" value="1"/>
</dbReference>
<feature type="region of interest" description="Disordered" evidence="6">
    <location>
        <begin position="1"/>
        <end position="45"/>
    </location>
</feature>
<accession>A0AAX4JEB6</accession>
<keyword evidence="5 7" id="KW-0472">Membrane</keyword>